<sequence>MPPVTPPDVPYWIQQRIKRYGEDPIRYEAKLYGPLDKLLNRVFPDDQFMVKPQSVIRPNATRKPEEGDDWGDQYSIDSYDKPVLPASERKRKEPDFVVVKASDDPEEISDVVVACLEVKKHNLELNKKKDEVLRNIWQLREYISILSGKQCHNAFRGVLVSGKNFYGFNLQETRLPSPGGLGLNTAEGLHNFLGAISNKVRKSPEDIRNIE</sequence>
<accession>A0A8S0WII5</accession>
<protein>
    <submittedName>
        <fullName evidence="1">Uncharacterized protein</fullName>
    </submittedName>
</protein>
<proteinExistence type="predicted"/>
<evidence type="ECO:0000313" key="1">
    <source>
        <dbReference type="EMBL" id="CAA7263103.1"/>
    </source>
</evidence>
<comment type="caution">
    <text evidence="1">The sequence shown here is derived from an EMBL/GenBank/DDBJ whole genome shotgun (WGS) entry which is preliminary data.</text>
</comment>
<name>A0A8S0WII5_CYCAE</name>
<keyword evidence="2" id="KW-1185">Reference proteome</keyword>
<dbReference type="OrthoDB" id="2651985at2759"/>
<gene>
    <name evidence="1" type="ORF">AAE3_LOCUS5439</name>
</gene>
<reference evidence="1 2" key="1">
    <citation type="submission" date="2020-01" db="EMBL/GenBank/DDBJ databases">
        <authorList>
            <person name="Gupta K D."/>
        </authorList>
    </citation>
    <scope>NUCLEOTIDE SEQUENCE [LARGE SCALE GENOMIC DNA]</scope>
</reference>
<dbReference type="EMBL" id="CACVBS010000038">
    <property type="protein sequence ID" value="CAA7263103.1"/>
    <property type="molecule type" value="Genomic_DNA"/>
</dbReference>
<dbReference type="AlphaFoldDB" id="A0A8S0WII5"/>
<dbReference type="Proteomes" id="UP000467700">
    <property type="component" value="Unassembled WGS sequence"/>
</dbReference>
<evidence type="ECO:0000313" key="2">
    <source>
        <dbReference type="Proteomes" id="UP000467700"/>
    </source>
</evidence>
<organism evidence="1 2">
    <name type="scientific">Cyclocybe aegerita</name>
    <name type="common">Black poplar mushroom</name>
    <name type="synonym">Agrocybe aegerita</name>
    <dbReference type="NCBI Taxonomy" id="1973307"/>
    <lineage>
        <taxon>Eukaryota</taxon>
        <taxon>Fungi</taxon>
        <taxon>Dikarya</taxon>
        <taxon>Basidiomycota</taxon>
        <taxon>Agaricomycotina</taxon>
        <taxon>Agaricomycetes</taxon>
        <taxon>Agaricomycetidae</taxon>
        <taxon>Agaricales</taxon>
        <taxon>Agaricineae</taxon>
        <taxon>Bolbitiaceae</taxon>
        <taxon>Cyclocybe</taxon>
    </lineage>
</organism>